<dbReference type="InterPro" id="IPR036438">
    <property type="entry name" value="Insulin-like_sf"/>
</dbReference>
<proteinExistence type="inferred from homology"/>
<keyword evidence="2" id="KW-0165">Cleavage on pair of basic residues</keyword>
<comment type="similarity">
    <text evidence="1">Belongs to the insulin family.</text>
</comment>
<dbReference type="SUPFAM" id="SSF56994">
    <property type="entry name" value="Insulin-like"/>
    <property type="match status" value="1"/>
</dbReference>
<feature type="signal peptide" evidence="4">
    <location>
        <begin position="1"/>
        <end position="19"/>
    </location>
</feature>
<evidence type="ECO:0000256" key="1">
    <source>
        <dbReference type="ARBA" id="ARBA00009034"/>
    </source>
</evidence>
<evidence type="ECO:0000259" key="5">
    <source>
        <dbReference type="Pfam" id="PF00049"/>
    </source>
</evidence>
<dbReference type="Proteomes" id="UP001652661">
    <property type="component" value="Chromosome 3L"/>
</dbReference>
<evidence type="ECO:0000256" key="2">
    <source>
        <dbReference type="ARBA" id="ARBA00022685"/>
    </source>
</evidence>
<dbReference type="InterPro" id="IPR016179">
    <property type="entry name" value="Insulin-like"/>
</dbReference>
<organism evidence="6 7">
    <name type="scientific">Drosophila kikkawai</name>
    <name type="common">Fruit fly</name>
    <dbReference type="NCBI Taxonomy" id="30033"/>
    <lineage>
        <taxon>Eukaryota</taxon>
        <taxon>Metazoa</taxon>
        <taxon>Ecdysozoa</taxon>
        <taxon>Arthropoda</taxon>
        <taxon>Hexapoda</taxon>
        <taxon>Insecta</taxon>
        <taxon>Pterygota</taxon>
        <taxon>Neoptera</taxon>
        <taxon>Endopterygota</taxon>
        <taxon>Diptera</taxon>
        <taxon>Brachycera</taxon>
        <taxon>Muscomorpha</taxon>
        <taxon>Ephydroidea</taxon>
        <taxon>Drosophilidae</taxon>
        <taxon>Drosophila</taxon>
        <taxon>Sophophora</taxon>
    </lineage>
</organism>
<keyword evidence="3 4" id="KW-0732">Signal</keyword>
<feature type="domain" description="Insulin-like" evidence="5">
    <location>
        <begin position="31"/>
        <end position="117"/>
    </location>
</feature>
<name>A0ABM4GHE6_DROKI</name>
<dbReference type="RefSeq" id="XP_070142144.1">
    <property type="nucleotide sequence ID" value="XM_070286043.1"/>
</dbReference>
<dbReference type="InterPro" id="IPR022353">
    <property type="entry name" value="Insulin_CS"/>
</dbReference>
<gene>
    <name evidence="7" type="primary">LOC138928661</name>
</gene>
<dbReference type="Pfam" id="PF00049">
    <property type="entry name" value="Insulin"/>
    <property type="match status" value="1"/>
</dbReference>
<dbReference type="PROSITE" id="PS00262">
    <property type="entry name" value="INSULIN"/>
    <property type="match status" value="1"/>
</dbReference>
<evidence type="ECO:0000313" key="6">
    <source>
        <dbReference type="Proteomes" id="UP001652661"/>
    </source>
</evidence>
<keyword evidence="6" id="KW-1185">Reference proteome</keyword>
<feature type="chain" id="PRO_5045706893" evidence="4">
    <location>
        <begin position="20"/>
        <end position="124"/>
    </location>
</feature>
<evidence type="ECO:0000256" key="4">
    <source>
        <dbReference type="SAM" id="SignalP"/>
    </source>
</evidence>
<evidence type="ECO:0000313" key="7">
    <source>
        <dbReference type="RefSeq" id="XP_070142144.1"/>
    </source>
</evidence>
<reference evidence="7" key="1">
    <citation type="submission" date="2025-08" db="UniProtKB">
        <authorList>
            <consortium name="RefSeq"/>
        </authorList>
    </citation>
    <scope>IDENTIFICATION</scope>
    <source>
        <strain evidence="7">14028-0561.14</strain>
        <tissue evidence="7">Whole fly</tissue>
    </source>
</reference>
<protein>
    <submittedName>
        <fullName evidence="7">Probable insulin-like peptide 3</fullName>
    </submittedName>
</protein>
<dbReference type="GeneID" id="138928661"/>
<accession>A0ABM4GHE6</accession>
<sequence length="124" mass="13850">MSRFMLALILLLIPFLGRSETEASGSVMYNQCGDGLMELMSKMCNNQFNGHFDGKRGDLNLFDYVDSMVDTDDAAGAVIRPHHPRMNSLMATRRLSRYVAKECCLKPCSREEINAHCAKSPQSA</sequence>
<evidence type="ECO:0000256" key="3">
    <source>
        <dbReference type="ARBA" id="ARBA00022729"/>
    </source>
</evidence>
<dbReference type="Gene3D" id="1.10.100.10">
    <property type="entry name" value="Insulin-like"/>
    <property type="match status" value="1"/>
</dbReference>